<dbReference type="EMBL" id="JARBHB010000005">
    <property type="protein sequence ID" value="KAJ8884670.1"/>
    <property type="molecule type" value="Genomic_DNA"/>
</dbReference>
<dbReference type="PANTHER" id="PTHR10773">
    <property type="entry name" value="DNA-DIRECTED RNA POLYMERASES I, II, AND III SUBUNIT RPABC2"/>
    <property type="match status" value="1"/>
</dbReference>
<accession>A0ABQ9HJY3</accession>
<evidence type="ECO:0000256" key="1">
    <source>
        <dbReference type="SAM" id="MobiDB-lite"/>
    </source>
</evidence>
<keyword evidence="3" id="KW-1185">Reference proteome</keyword>
<evidence type="ECO:0000313" key="2">
    <source>
        <dbReference type="EMBL" id="KAJ8884670.1"/>
    </source>
</evidence>
<sequence>MRSSYVCMSVVRAQRIPDLSLEWRKNKRDAIRRENDDIESDNVDEEKDDVKNRAYKRDNITPPPSRQDNHSTRPNIVACHTLQQIIGHIKYFPVHTSHYSRNSTKKKCLNADLSINKMYYLYQEKHKPDAFMSMKNKGSIEPYVTYEFYFRVFNTNRNYYFGYPRSDTCEVCGVLKLKLGNENDELEKKLHLCKAQHFYDKLKQIKELAQRDPSTEGVCFDSEQNLPVPVPTTGEVFHLRQVWVYNMGFCSRKTGCSKMYTYDETTGKKGSNETVSLLKHYIEKYIPEHVKTLHLFSNNCAGQYKNI</sequence>
<name>A0ABQ9HJY3_9NEOP</name>
<proteinExistence type="predicted"/>
<protein>
    <submittedName>
        <fullName evidence="2">Uncharacterized protein</fullName>
    </submittedName>
</protein>
<feature type="region of interest" description="Disordered" evidence="1">
    <location>
        <begin position="30"/>
        <end position="72"/>
    </location>
</feature>
<evidence type="ECO:0000313" key="3">
    <source>
        <dbReference type="Proteomes" id="UP001159363"/>
    </source>
</evidence>
<feature type="compositionally biased region" description="Basic and acidic residues" evidence="1">
    <location>
        <begin position="48"/>
        <end position="59"/>
    </location>
</feature>
<comment type="caution">
    <text evidence="2">The sequence shown here is derived from an EMBL/GenBank/DDBJ whole genome shotgun (WGS) entry which is preliminary data.</text>
</comment>
<organism evidence="2 3">
    <name type="scientific">Dryococelus australis</name>
    <dbReference type="NCBI Taxonomy" id="614101"/>
    <lineage>
        <taxon>Eukaryota</taxon>
        <taxon>Metazoa</taxon>
        <taxon>Ecdysozoa</taxon>
        <taxon>Arthropoda</taxon>
        <taxon>Hexapoda</taxon>
        <taxon>Insecta</taxon>
        <taxon>Pterygota</taxon>
        <taxon>Neoptera</taxon>
        <taxon>Polyneoptera</taxon>
        <taxon>Phasmatodea</taxon>
        <taxon>Verophasmatodea</taxon>
        <taxon>Anareolatae</taxon>
        <taxon>Phasmatidae</taxon>
        <taxon>Eurycanthinae</taxon>
        <taxon>Dryococelus</taxon>
    </lineage>
</organism>
<gene>
    <name evidence="2" type="ORF">PR048_016528</name>
</gene>
<dbReference type="Proteomes" id="UP001159363">
    <property type="component" value="Chromosome 4"/>
</dbReference>
<reference evidence="2 3" key="1">
    <citation type="submission" date="2023-02" db="EMBL/GenBank/DDBJ databases">
        <title>LHISI_Scaffold_Assembly.</title>
        <authorList>
            <person name="Stuart O.P."/>
            <person name="Cleave R."/>
            <person name="Magrath M.J.L."/>
            <person name="Mikheyev A.S."/>
        </authorList>
    </citation>
    <scope>NUCLEOTIDE SEQUENCE [LARGE SCALE GENOMIC DNA]</scope>
    <source>
        <strain evidence="2">Daus_M_001</strain>
        <tissue evidence="2">Leg muscle</tissue>
    </source>
</reference>
<feature type="compositionally biased region" description="Acidic residues" evidence="1">
    <location>
        <begin position="36"/>
        <end position="47"/>
    </location>
</feature>
<dbReference type="PANTHER" id="PTHR10773:SF19">
    <property type="match status" value="1"/>
</dbReference>